<evidence type="ECO:0000256" key="2">
    <source>
        <dbReference type="ARBA" id="ARBA00023002"/>
    </source>
</evidence>
<dbReference type="InterPro" id="IPR016163">
    <property type="entry name" value="Ald_DH_C"/>
</dbReference>
<organism evidence="6 7">
    <name type="scientific">Candidatus Desulfovibrio intestinavium</name>
    <dbReference type="NCBI Taxonomy" id="2838534"/>
    <lineage>
        <taxon>Bacteria</taxon>
        <taxon>Pseudomonadati</taxon>
        <taxon>Thermodesulfobacteriota</taxon>
        <taxon>Desulfovibrionia</taxon>
        <taxon>Desulfovibrionales</taxon>
        <taxon>Desulfovibrionaceae</taxon>
        <taxon>Desulfovibrio</taxon>
    </lineage>
</organism>
<evidence type="ECO:0000259" key="5">
    <source>
        <dbReference type="Pfam" id="PF00171"/>
    </source>
</evidence>
<keyword evidence="2 4" id="KW-0560">Oxidoreductase</keyword>
<reference evidence="6" key="2">
    <citation type="submission" date="2021-04" db="EMBL/GenBank/DDBJ databases">
        <authorList>
            <person name="Gilroy R."/>
        </authorList>
    </citation>
    <scope>NUCLEOTIDE SEQUENCE</scope>
    <source>
        <strain evidence="6">5032</strain>
    </source>
</reference>
<gene>
    <name evidence="6" type="ORF">H9784_08155</name>
</gene>
<dbReference type="Gene3D" id="3.40.605.10">
    <property type="entry name" value="Aldehyde Dehydrogenase, Chain A, domain 1"/>
    <property type="match status" value="1"/>
</dbReference>
<dbReference type="InterPro" id="IPR016161">
    <property type="entry name" value="Ald_DH/histidinol_DH"/>
</dbReference>
<dbReference type="InterPro" id="IPR016162">
    <property type="entry name" value="Ald_DH_N"/>
</dbReference>
<dbReference type="CDD" id="cd07103">
    <property type="entry name" value="ALDH_F5_SSADH_GabD"/>
    <property type="match status" value="1"/>
</dbReference>
<dbReference type="AlphaFoldDB" id="A0A9D2HQ62"/>
<evidence type="ECO:0000256" key="4">
    <source>
        <dbReference type="RuleBase" id="RU003345"/>
    </source>
</evidence>
<comment type="similarity">
    <text evidence="1 4">Belongs to the aldehyde dehydrogenase family.</text>
</comment>
<proteinExistence type="inferred from homology"/>
<evidence type="ECO:0000313" key="6">
    <source>
        <dbReference type="EMBL" id="HJA79518.1"/>
    </source>
</evidence>
<dbReference type="SUPFAM" id="SSF53720">
    <property type="entry name" value="ALDH-like"/>
    <property type="match status" value="1"/>
</dbReference>
<accession>A0A9D2HQ62</accession>
<comment type="caution">
    <text evidence="6">The sequence shown here is derived from an EMBL/GenBank/DDBJ whole genome shotgun (WGS) entry which is preliminary data.</text>
</comment>
<dbReference type="FunFam" id="3.40.309.10:FF:000004">
    <property type="entry name" value="Succinate-semialdehyde dehydrogenase I"/>
    <property type="match status" value="1"/>
</dbReference>
<dbReference type="Pfam" id="PF00171">
    <property type="entry name" value="Aldedh"/>
    <property type="match status" value="1"/>
</dbReference>
<dbReference type="InterPro" id="IPR050740">
    <property type="entry name" value="Aldehyde_DH_Superfamily"/>
</dbReference>
<protein>
    <submittedName>
        <fullName evidence="6">NAD-dependent succinate-semialdehyde dehydrogenase</fullName>
    </submittedName>
</protein>
<dbReference type="InterPro" id="IPR029510">
    <property type="entry name" value="Ald_DH_CS_GLU"/>
</dbReference>
<dbReference type="EMBL" id="DWZD01000046">
    <property type="protein sequence ID" value="HJA79518.1"/>
    <property type="molecule type" value="Genomic_DNA"/>
</dbReference>
<feature type="active site" evidence="3">
    <location>
        <position position="257"/>
    </location>
</feature>
<dbReference type="InterPro" id="IPR016160">
    <property type="entry name" value="Ald_DH_CS_CYS"/>
</dbReference>
<dbReference type="GO" id="GO:0004777">
    <property type="term" value="F:succinate-semialdehyde dehydrogenase (NAD+) activity"/>
    <property type="evidence" value="ECO:0007669"/>
    <property type="project" value="TreeGrafter"/>
</dbReference>
<evidence type="ECO:0000256" key="1">
    <source>
        <dbReference type="ARBA" id="ARBA00009986"/>
    </source>
</evidence>
<dbReference type="FunFam" id="3.40.605.10:FF:000005">
    <property type="entry name" value="Succinate-semialdehyde dehydrogenase I"/>
    <property type="match status" value="1"/>
</dbReference>
<dbReference type="Proteomes" id="UP000823821">
    <property type="component" value="Unassembled WGS sequence"/>
</dbReference>
<feature type="domain" description="Aldehyde dehydrogenase" evidence="5">
    <location>
        <begin position="21"/>
        <end position="477"/>
    </location>
</feature>
<dbReference type="GO" id="GO:0009450">
    <property type="term" value="P:gamma-aminobutyric acid catabolic process"/>
    <property type="evidence" value="ECO:0007669"/>
    <property type="project" value="TreeGrafter"/>
</dbReference>
<dbReference type="GO" id="GO:0005829">
    <property type="term" value="C:cytosol"/>
    <property type="evidence" value="ECO:0007669"/>
    <property type="project" value="TreeGrafter"/>
</dbReference>
<reference evidence="6" key="1">
    <citation type="journal article" date="2021" name="PeerJ">
        <title>Extensive microbial diversity within the chicken gut microbiome revealed by metagenomics and culture.</title>
        <authorList>
            <person name="Gilroy R."/>
            <person name="Ravi A."/>
            <person name="Getino M."/>
            <person name="Pursley I."/>
            <person name="Horton D.L."/>
            <person name="Alikhan N.F."/>
            <person name="Baker D."/>
            <person name="Gharbi K."/>
            <person name="Hall N."/>
            <person name="Watson M."/>
            <person name="Adriaenssens E.M."/>
            <person name="Foster-Nyarko E."/>
            <person name="Jarju S."/>
            <person name="Secka A."/>
            <person name="Antonio M."/>
            <person name="Oren A."/>
            <person name="Chaudhuri R.R."/>
            <person name="La Ragione R."/>
            <person name="Hildebrand F."/>
            <person name="Pallen M.J."/>
        </authorList>
    </citation>
    <scope>NUCLEOTIDE SEQUENCE</scope>
    <source>
        <strain evidence="6">5032</strain>
    </source>
</reference>
<name>A0A9D2HQ62_9BACT</name>
<evidence type="ECO:0000256" key="3">
    <source>
        <dbReference type="PROSITE-ProRule" id="PRU10007"/>
    </source>
</evidence>
<sequence length="487" mass="52229">MPNQLNDPDLLRHQAYINGQWRDAENGDTLPVINPATGEELGSVPRCTAADARAAIAAAEAAFAVWRHVPLQERGARLRRWGELIEEHIDDLCRILTLEQGKPLAEARGEILQGATYFPWFAEEIRRAYGDVVPAPRAGVRPLTQKQPIGVVGVITPWNFPSSMLPRKAAPAIAAGCTLVVKPASATPYCALALAELSRRAGIPAGVINIVTGDAATIGREITQSPVVRKLSFTGSTAVGKQLAADCAPTLKRLSLELGGNAPFIVFDDAQLEAAVNGAVGSKFRNAGQTCICANRFLVQRGIHDAFVRGLREKVEAFRVGNGLEAGVTIGPLINEEAVRRVDGLVQDALSKGATLLTGGKPHSMGPRFYEPTLLTGLTREMRIFREEIFGPVAAVMAFDTEAEAVELANDTCFGLASYLFARDLGRIWRVAEGLHYGMVGINDVTLAAAETPFGGVKHSGMGREGSREGLNDYMETHLFLMGGIDS</sequence>
<dbReference type="PROSITE" id="PS00687">
    <property type="entry name" value="ALDEHYDE_DEHYDR_GLU"/>
    <property type="match status" value="1"/>
</dbReference>
<evidence type="ECO:0000313" key="7">
    <source>
        <dbReference type="Proteomes" id="UP000823821"/>
    </source>
</evidence>
<dbReference type="Gene3D" id="3.40.309.10">
    <property type="entry name" value="Aldehyde Dehydrogenase, Chain A, domain 2"/>
    <property type="match status" value="1"/>
</dbReference>
<dbReference type="InterPro" id="IPR015590">
    <property type="entry name" value="Aldehyde_DH_dom"/>
</dbReference>
<dbReference type="PANTHER" id="PTHR43353:SF5">
    <property type="entry name" value="SUCCINATE-SEMIALDEHYDE DEHYDROGENASE, MITOCHONDRIAL"/>
    <property type="match status" value="1"/>
</dbReference>
<dbReference type="PANTHER" id="PTHR43353">
    <property type="entry name" value="SUCCINATE-SEMIALDEHYDE DEHYDROGENASE, MITOCHONDRIAL"/>
    <property type="match status" value="1"/>
</dbReference>
<dbReference type="PROSITE" id="PS00070">
    <property type="entry name" value="ALDEHYDE_DEHYDR_CYS"/>
    <property type="match status" value="1"/>
</dbReference>